<keyword evidence="1" id="KW-0732">Signal</keyword>
<feature type="signal peptide" evidence="1">
    <location>
        <begin position="1"/>
        <end position="19"/>
    </location>
</feature>
<accession>A0AAN7B266</accession>
<feature type="chain" id="PRO_5042898529" evidence="1">
    <location>
        <begin position="20"/>
        <end position="137"/>
    </location>
</feature>
<name>A0AAN7B266_9PEZI</name>
<gene>
    <name evidence="2" type="ORF">QBC37DRAFT_406459</name>
</gene>
<reference evidence="2" key="1">
    <citation type="journal article" date="2023" name="Mol. Phylogenet. Evol.">
        <title>Genome-scale phylogeny and comparative genomics of the fungal order Sordariales.</title>
        <authorList>
            <person name="Hensen N."/>
            <person name="Bonometti L."/>
            <person name="Westerberg I."/>
            <person name="Brannstrom I.O."/>
            <person name="Guillou S."/>
            <person name="Cros-Aarteil S."/>
            <person name="Calhoun S."/>
            <person name="Haridas S."/>
            <person name="Kuo A."/>
            <person name="Mondo S."/>
            <person name="Pangilinan J."/>
            <person name="Riley R."/>
            <person name="LaButti K."/>
            <person name="Andreopoulos B."/>
            <person name="Lipzen A."/>
            <person name="Chen C."/>
            <person name="Yan M."/>
            <person name="Daum C."/>
            <person name="Ng V."/>
            <person name="Clum A."/>
            <person name="Steindorff A."/>
            <person name="Ohm R.A."/>
            <person name="Martin F."/>
            <person name="Silar P."/>
            <person name="Natvig D.O."/>
            <person name="Lalanne C."/>
            <person name="Gautier V."/>
            <person name="Ament-Velasquez S.L."/>
            <person name="Kruys A."/>
            <person name="Hutchinson M.I."/>
            <person name="Powell A.J."/>
            <person name="Barry K."/>
            <person name="Miller A.N."/>
            <person name="Grigoriev I.V."/>
            <person name="Debuchy R."/>
            <person name="Gladieux P."/>
            <person name="Hiltunen Thoren M."/>
            <person name="Johannesson H."/>
        </authorList>
    </citation>
    <scope>NUCLEOTIDE SEQUENCE</scope>
    <source>
        <strain evidence="2">PSN293</strain>
    </source>
</reference>
<dbReference type="AlphaFoldDB" id="A0AAN7B266"/>
<keyword evidence="3" id="KW-1185">Reference proteome</keyword>
<reference evidence="2" key="2">
    <citation type="submission" date="2023-05" db="EMBL/GenBank/DDBJ databases">
        <authorList>
            <consortium name="Lawrence Berkeley National Laboratory"/>
            <person name="Steindorff A."/>
            <person name="Hensen N."/>
            <person name="Bonometti L."/>
            <person name="Westerberg I."/>
            <person name="Brannstrom I.O."/>
            <person name="Guillou S."/>
            <person name="Cros-Aarteil S."/>
            <person name="Calhoun S."/>
            <person name="Haridas S."/>
            <person name="Kuo A."/>
            <person name="Mondo S."/>
            <person name="Pangilinan J."/>
            <person name="Riley R."/>
            <person name="Labutti K."/>
            <person name="Andreopoulos B."/>
            <person name="Lipzen A."/>
            <person name="Chen C."/>
            <person name="Yanf M."/>
            <person name="Daum C."/>
            <person name="Ng V."/>
            <person name="Clum A."/>
            <person name="Ohm R."/>
            <person name="Martin F."/>
            <person name="Silar P."/>
            <person name="Natvig D."/>
            <person name="Lalanne C."/>
            <person name="Gautier V."/>
            <person name="Ament-Velasquez S.L."/>
            <person name="Kruys A."/>
            <person name="Hutchinson M.I."/>
            <person name="Powell A.J."/>
            <person name="Barry K."/>
            <person name="Miller A.N."/>
            <person name="Grigoriev I.V."/>
            <person name="Debuchy R."/>
            <person name="Gladieux P."/>
            <person name="Thoren M.H."/>
            <person name="Johannesson H."/>
        </authorList>
    </citation>
    <scope>NUCLEOTIDE SEQUENCE</scope>
    <source>
        <strain evidence="2">PSN293</strain>
    </source>
</reference>
<dbReference type="Proteomes" id="UP001301769">
    <property type="component" value="Unassembled WGS sequence"/>
</dbReference>
<dbReference type="EMBL" id="MU858315">
    <property type="protein sequence ID" value="KAK4207157.1"/>
    <property type="molecule type" value="Genomic_DNA"/>
</dbReference>
<comment type="caution">
    <text evidence="2">The sequence shown here is derived from an EMBL/GenBank/DDBJ whole genome shotgun (WGS) entry which is preliminary data.</text>
</comment>
<evidence type="ECO:0000313" key="2">
    <source>
        <dbReference type="EMBL" id="KAK4207157.1"/>
    </source>
</evidence>
<protein>
    <submittedName>
        <fullName evidence="2">Uncharacterized protein</fullName>
    </submittedName>
</protein>
<evidence type="ECO:0000313" key="3">
    <source>
        <dbReference type="Proteomes" id="UP001301769"/>
    </source>
</evidence>
<sequence>MKLSNILVLLVSGASSTLASPVPEAAPEPVPLEDTVKFVEVPVPNPSTKITIQRRQNLVVQVCGGANWQACTDVSVYANTHVTQPLNTFGSFNTRGSTCHCYNGASTYSNPFSGSLGNVMASWGDFWFYNCKQIGCW</sequence>
<organism evidence="2 3">
    <name type="scientific">Rhypophila decipiens</name>
    <dbReference type="NCBI Taxonomy" id="261697"/>
    <lineage>
        <taxon>Eukaryota</taxon>
        <taxon>Fungi</taxon>
        <taxon>Dikarya</taxon>
        <taxon>Ascomycota</taxon>
        <taxon>Pezizomycotina</taxon>
        <taxon>Sordariomycetes</taxon>
        <taxon>Sordariomycetidae</taxon>
        <taxon>Sordariales</taxon>
        <taxon>Naviculisporaceae</taxon>
        <taxon>Rhypophila</taxon>
    </lineage>
</organism>
<proteinExistence type="predicted"/>
<evidence type="ECO:0000256" key="1">
    <source>
        <dbReference type="SAM" id="SignalP"/>
    </source>
</evidence>